<dbReference type="GO" id="GO:0000978">
    <property type="term" value="F:RNA polymerase II cis-regulatory region sequence-specific DNA binding"/>
    <property type="evidence" value="ECO:0007669"/>
    <property type="project" value="InterPro"/>
</dbReference>
<dbReference type="InterPro" id="IPR015351">
    <property type="entry name" value="RBP-J/Cbf11/Cbf12_DNA-bd"/>
</dbReference>
<dbReference type="Pfam" id="PF09270">
    <property type="entry name" value="BTD"/>
    <property type="match status" value="1"/>
</dbReference>
<comment type="similarity">
    <text evidence="2">Belongs to the Su(H) family.</text>
</comment>
<evidence type="ECO:0000313" key="11">
    <source>
        <dbReference type="Proteomes" id="UP000027586"/>
    </source>
</evidence>
<evidence type="ECO:0000256" key="5">
    <source>
        <dbReference type="ARBA" id="ARBA00023163"/>
    </source>
</evidence>
<dbReference type="InterPro" id="IPR008967">
    <property type="entry name" value="p53-like_TF_DNA-bd_sf"/>
</dbReference>
<gene>
    <name evidence="10" type="ORF">LCOR_10363.1</name>
</gene>
<sequence>MNSLIEEILGPLQYNIHGDEACQDKPYNDDLLQSMALDVDNMNLMLSNHGMFDEMMLDDKFYPDTATTTTTTINDTTLQQVLIDGLTMLPPPSLSASSIFEESSSSLTYITGDGGETETEATSLGYHSSPSLSSSDLMELPSSVLPPSSQENDTWASFFHHEDDDDDAATTGVLQEQEQHMSLPGPTVSLSSSFTTSHPEMLIRNRGEEYTVIIMSGRVAQKSYGTEKRYLSPPPTILVFGGHHQHHHQYPPPSTASCRITTADEAGPVRHETFYPEQDRCLKCVSKQLHIAERRKQIKVSVDIPNFGTFVSKPIKVISKPSKKKQNSAKHPELYVQHGSTIALFNRIHSQTVSTRYLGVNLEKSTSELAFNARPSTWDPFLIWIVDNHVTGGVLRYNQRVVLQCVRTGLLSPVMIIKRKQQQRRSSSSSSPFTPIEDNEPVSQLHRITLELVDRPAHYLTCINDTVMTAAAATVNDDQAIWTIVGTEFATYSFWKPSSAPSGAVVASPFPEITHVETQNDQIILTGTNLHDDLTIWLGDVQCPIIETKPGARTCRLPPTSALLASQSLVVENGDTYKLPILLMRQDNEGIVYGTGRHYTI</sequence>
<dbReference type="InterPro" id="IPR036358">
    <property type="entry name" value="BTD_sf"/>
</dbReference>
<dbReference type="InterPro" id="IPR015350">
    <property type="entry name" value="Beta-trefoil_DNA-bd_dom"/>
</dbReference>
<keyword evidence="11" id="KW-1185">Reference proteome</keyword>
<evidence type="ECO:0000256" key="4">
    <source>
        <dbReference type="ARBA" id="ARBA00023125"/>
    </source>
</evidence>
<dbReference type="GO" id="GO:0005634">
    <property type="term" value="C:nucleus"/>
    <property type="evidence" value="ECO:0007669"/>
    <property type="project" value="UniProtKB-SubCell"/>
</dbReference>
<dbReference type="SUPFAM" id="SSF81296">
    <property type="entry name" value="E set domains"/>
    <property type="match status" value="1"/>
</dbReference>
<dbReference type="SUPFAM" id="SSF49417">
    <property type="entry name" value="p53-like transcription factors"/>
    <property type="match status" value="1"/>
</dbReference>
<evidence type="ECO:0000259" key="9">
    <source>
        <dbReference type="SMART" id="SM01268"/>
    </source>
</evidence>
<keyword evidence="5" id="KW-0804">Transcription</keyword>
<dbReference type="Gene3D" id="2.60.40.10">
    <property type="entry name" value="Immunoglobulins"/>
    <property type="match status" value="1"/>
</dbReference>
<accession>A0A068SBA0</accession>
<dbReference type="InterPro" id="IPR040159">
    <property type="entry name" value="CLS_fam"/>
</dbReference>
<evidence type="ECO:0000256" key="6">
    <source>
        <dbReference type="ARBA" id="ARBA00023242"/>
    </source>
</evidence>
<dbReference type="Pfam" id="PF09271">
    <property type="entry name" value="LAG1-DNAbind"/>
    <property type="match status" value="1"/>
</dbReference>
<name>A0A068SBA0_9FUNG</name>
<organism evidence="10 11">
    <name type="scientific">Lichtheimia corymbifera JMRC:FSU:9682</name>
    <dbReference type="NCBI Taxonomy" id="1263082"/>
    <lineage>
        <taxon>Eukaryota</taxon>
        <taxon>Fungi</taxon>
        <taxon>Fungi incertae sedis</taxon>
        <taxon>Mucoromycota</taxon>
        <taxon>Mucoromycotina</taxon>
        <taxon>Mucoromycetes</taxon>
        <taxon>Mucorales</taxon>
        <taxon>Lichtheimiaceae</taxon>
        <taxon>Lichtheimia</taxon>
    </lineage>
</organism>
<dbReference type="Gene3D" id="2.80.10.50">
    <property type="match status" value="1"/>
</dbReference>
<dbReference type="PANTHER" id="PTHR10665">
    <property type="entry name" value="RECOMBINING BINDING PROTEIN SUPPRESSOR OF HAIRLESS"/>
    <property type="match status" value="1"/>
</dbReference>
<dbReference type="VEuPathDB" id="FungiDB:LCOR_10363.1"/>
<evidence type="ECO:0000256" key="1">
    <source>
        <dbReference type="ARBA" id="ARBA00004123"/>
    </source>
</evidence>
<feature type="compositionally biased region" description="Low complexity" evidence="7">
    <location>
        <begin position="123"/>
        <end position="143"/>
    </location>
</feature>
<keyword evidence="4" id="KW-0238">DNA-binding</keyword>
<dbReference type="Proteomes" id="UP000027586">
    <property type="component" value="Unassembled WGS sequence"/>
</dbReference>
<dbReference type="SMART" id="SM01268">
    <property type="entry name" value="BTD"/>
    <property type="match status" value="1"/>
</dbReference>
<keyword evidence="3" id="KW-0805">Transcription regulation</keyword>
<protein>
    <submittedName>
        <fullName evidence="10">Recombining binding protein suppressor ofhairless-like protein</fullName>
    </submittedName>
</protein>
<feature type="domain" description="Beta-trefoil DNA-binding" evidence="9">
    <location>
        <begin position="334"/>
        <end position="513"/>
    </location>
</feature>
<dbReference type="STRING" id="1263082.A0A068SBA0"/>
<feature type="region of interest" description="Disordered" evidence="7">
    <location>
        <begin position="107"/>
        <end position="153"/>
    </location>
</feature>
<evidence type="ECO:0000256" key="2">
    <source>
        <dbReference type="ARBA" id="ARBA00009704"/>
    </source>
</evidence>
<dbReference type="Gene3D" id="2.60.40.1450">
    <property type="entry name" value="LAG1, DNA binding domain"/>
    <property type="match status" value="1"/>
</dbReference>
<dbReference type="SUPFAM" id="SSF110217">
    <property type="entry name" value="DNA-binding protein LAG-1 (CSL)"/>
    <property type="match status" value="1"/>
</dbReference>
<keyword evidence="6" id="KW-0539">Nucleus</keyword>
<dbReference type="GO" id="GO:0001228">
    <property type="term" value="F:DNA-binding transcription activator activity, RNA polymerase II-specific"/>
    <property type="evidence" value="ECO:0007669"/>
    <property type="project" value="InterPro"/>
</dbReference>
<evidence type="ECO:0000256" key="7">
    <source>
        <dbReference type="SAM" id="MobiDB-lite"/>
    </source>
</evidence>
<comment type="caution">
    <text evidence="10">The sequence shown here is derived from an EMBL/GenBank/DDBJ whole genome shotgun (WGS) entry which is preliminary data.</text>
</comment>
<dbReference type="InterPro" id="IPR037095">
    <property type="entry name" value="RBP-J/Cbf11_DNA-bd_sf"/>
</dbReference>
<dbReference type="Pfam" id="PF20144">
    <property type="entry name" value="TIG_SUH"/>
    <property type="match status" value="1"/>
</dbReference>
<proteinExistence type="inferred from homology"/>
<dbReference type="InterPro" id="IPR014756">
    <property type="entry name" value="Ig_E-set"/>
</dbReference>
<dbReference type="AlphaFoldDB" id="A0A068SBA0"/>
<evidence type="ECO:0000313" key="10">
    <source>
        <dbReference type="EMBL" id="CDH59554.1"/>
    </source>
</evidence>
<dbReference type="InterPro" id="IPR013783">
    <property type="entry name" value="Ig-like_fold"/>
</dbReference>
<dbReference type="EMBL" id="CBTN010000072">
    <property type="protein sequence ID" value="CDH59554.1"/>
    <property type="molecule type" value="Genomic_DNA"/>
</dbReference>
<dbReference type="OrthoDB" id="5600360at2759"/>
<dbReference type="SMART" id="SM01267">
    <property type="entry name" value="LAG1_DNAbind"/>
    <property type="match status" value="1"/>
</dbReference>
<evidence type="ECO:0000256" key="3">
    <source>
        <dbReference type="ARBA" id="ARBA00023015"/>
    </source>
</evidence>
<dbReference type="InterPro" id="IPR038007">
    <property type="entry name" value="RBP-Jkappa_IPT"/>
</dbReference>
<reference evidence="10" key="1">
    <citation type="submission" date="2013-08" db="EMBL/GenBank/DDBJ databases">
        <title>Gene expansion shapes genome architecture in the human pathogen Lichtheimia corymbifera: an evolutionary genomics analysis in the ancient terrestrial Mucorales (Mucoromycotina).</title>
        <authorList>
            <person name="Schwartze V.U."/>
            <person name="Winter S."/>
            <person name="Shelest E."/>
            <person name="Marcet-Houben M."/>
            <person name="Horn F."/>
            <person name="Wehner S."/>
            <person name="Hoffmann K."/>
            <person name="Riege K."/>
            <person name="Sammeth M."/>
            <person name="Nowrousian M."/>
            <person name="Valiante V."/>
            <person name="Linde J."/>
            <person name="Jacobsen I.D."/>
            <person name="Marz M."/>
            <person name="Brakhage A.A."/>
            <person name="Gabaldon T."/>
            <person name="Bocker S."/>
            <person name="Voigt K."/>
        </authorList>
    </citation>
    <scope>NUCLEOTIDE SEQUENCE [LARGE SCALE GENOMIC DNA]</scope>
    <source>
        <strain evidence="10">FSU 9682</strain>
    </source>
</reference>
<feature type="domain" description="RBP-J/Cbf11/Cbf12 DNA binding" evidence="8">
    <location>
        <begin position="211"/>
        <end position="329"/>
    </location>
</feature>
<evidence type="ECO:0000259" key="8">
    <source>
        <dbReference type="SMART" id="SM01267"/>
    </source>
</evidence>
<comment type="subcellular location">
    <subcellularLocation>
        <location evidence="1">Nucleus</location>
    </subcellularLocation>
</comment>